<dbReference type="InterPro" id="IPR052346">
    <property type="entry name" value="O-mannosyl-transferase_TMTC"/>
</dbReference>
<feature type="transmembrane region" description="Helical" evidence="3">
    <location>
        <begin position="100"/>
        <end position="118"/>
    </location>
</feature>
<proteinExistence type="predicted"/>
<evidence type="ECO:0000256" key="3">
    <source>
        <dbReference type="SAM" id="Phobius"/>
    </source>
</evidence>
<gene>
    <name evidence="4" type="ORF">MNBD_GAMMA26-1803</name>
</gene>
<dbReference type="PANTHER" id="PTHR44227">
    <property type="match status" value="1"/>
</dbReference>
<organism evidence="4">
    <name type="scientific">hydrothermal vent metagenome</name>
    <dbReference type="NCBI Taxonomy" id="652676"/>
    <lineage>
        <taxon>unclassified sequences</taxon>
        <taxon>metagenomes</taxon>
        <taxon>ecological metagenomes</taxon>
    </lineage>
</organism>
<dbReference type="InterPro" id="IPR019734">
    <property type="entry name" value="TPR_rpt"/>
</dbReference>
<accession>A0A3B1B4A4</accession>
<dbReference type="SMART" id="SM00028">
    <property type="entry name" value="TPR"/>
    <property type="match status" value="3"/>
</dbReference>
<evidence type="ECO:0000313" key="4">
    <source>
        <dbReference type="EMBL" id="VAX10972.1"/>
    </source>
</evidence>
<evidence type="ECO:0000256" key="2">
    <source>
        <dbReference type="ARBA" id="ARBA00022803"/>
    </source>
</evidence>
<keyword evidence="3" id="KW-0812">Transmembrane</keyword>
<feature type="transmembrane region" description="Helical" evidence="3">
    <location>
        <begin position="130"/>
        <end position="149"/>
    </location>
</feature>
<dbReference type="EMBL" id="UOFX01000080">
    <property type="protein sequence ID" value="VAX10972.1"/>
    <property type="molecule type" value="Genomic_DNA"/>
</dbReference>
<feature type="transmembrane region" description="Helical" evidence="3">
    <location>
        <begin position="12"/>
        <end position="32"/>
    </location>
</feature>
<sequence length="610" mass="68956">MTNILSTSLHRGLLVPILLLVAASGALLISGWDATNGRFYLDSEGHFRNNPYFQEPSLSWQKIYDSIFANPYPVAQRPIPTISVLVENNLLGLSPKSGRIINLLIHGLNILLLFLLCRRVLSHFGKEQQTANIGALLCVLLWGLNPFHADTVFYVIQRSTILSATFYLLGIIAYLHIRESPGRWGWWGILAVSFIGGIACKENAALLPLGLMALEFVLPPRNLPENRKLTIETAGNQSESSSNHDGIQKRRKRLVWLLAGIIVLPLVGALALGYSPVSILQGLLKDSNAREFTNTERLLTEGRVLLHYLSLLFYPNPDKLTFVLKYPISKSLFTPISTIISWGTIAALLIASTMYIRRYPLIWLAIFWFFINHLLESTFIQLEMAFIHRNYLPSIFLFLPVAGWLATQKRPALRVLIPVSLLMVAFLFGWHSRAAVWGNPTKFWEDSVEKAPGSLRGYINLGVIWDLQGQPIKSMEIFQQGLNNAYEENNVTWSSLYCNMGIASMHLGQLRPANTYMTKALSLAALPDCFINMAKLQLRLGNPDQAMQALDKLTAKRPRHRKLHLMRARTYLAVNQREAARKELYQELKIFPHNLEARALLERVNSHVPY</sequence>
<feature type="transmembrane region" description="Helical" evidence="3">
    <location>
        <begin position="155"/>
        <end position="177"/>
    </location>
</feature>
<feature type="transmembrane region" description="Helical" evidence="3">
    <location>
        <begin position="361"/>
        <end position="380"/>
    </location>
</feature>
<keyword evidence="2" id="KW-0802">TPR repeat</keyword>
<feature type="transmembrane region" description="Helical" evidence="3">
    <location>
        <begin position="412"/>
        <end position="430"/>
    </location>
</feature>
<dbReference type="Gene3D" id="1.25.40.10">
    <property type="entry name" value="Tetratricopeptide repeat domain"/>
    <property type="match status" value="1"/>
</dbReference>
<dbReference type="AlphaFoldDB" id="A0A3B1B4A4"/>
<keyword evidence="1" id="KW-0677">Repeat</keyword>
<feature type="transmembrane region" description="Helical" evidence="3">
    <location>
        <begin position="386"/>
        <end position="405"/>
    </location>
</feature>
<feature type="transmembrane region" description="Helical" evidence="3">
    <location>
        <begin position="254"/>
        <end position="274"/>
    </location>
</feature>
<protein>
    <recommendedName>
        <fullName evidence="5">Glycosyltransferase RgtA/B/C/D-like domain-containing protein</fullName>
    </recommendedName>
</protein>
<feature type="transmembrane region" description="Helical" evidence="3">
    <location>
        <begin position="332"/>
        <end position="354"/>
    </location>
</feature>
<dbReference type="PANTHER" id="PTHR44227:SF3">
    <property type="entry name" value="PROTEIN O-MANNOSYL-TRANSFERASE TMTC4"/>
    <property type="match status" value="1"/>
</dbReference>
<keyword evidence="3" id="KW-1133">Transmembrane helix</keyword>
<reference evidence="4" key="1">
    <citation type="submission" date="2018-06" db="EMBL/GenBank/DDBJ databases">
        <authorList>
            <person name="Zhirakovskaya E."/>
        </authorList>
    </citation>
    <scope>NUCLEOTIDE SEQUENCE</scope>
</reference>
<evidence type="ECO:0008006" key="5">
    <source>
        <dbReference type="Google" id="ProtNLM"/>
    </source>
</evidence>
<name>A0A3B1B4A4_9ZZZZ</name>
<evidence type="ECO:0000256" key="1">
    <source>
        <dbReference type="ARBA" id="ARBA00022737"/>
    </source>
</evidence>
<keyword evidence="3" id="KW-0472">Membrane</keyword>
<dbReference type="InterPro" id="IPR011990">
    <property type="entry name" value="TPR-like_helical_dom_sf"/>
</dbReference>
<dbReference type="SUPFAM" id="SSF48452">
    <property type="entry name" value="TPR-like"/>
    <property type="match status" value="1"/>
</dbReference>